<feature type="transmembrane region" description="Helical" evidence="1">
    <location>
        <begin position="34"/>
        <end position="52"/>
    </location>
</feature>
<proteinExistence type="predicted"/>
<name>A0A1I6VX59_9GAMM</name>
<accession>A0A1I6VX59</accession>
<evidence type="ECO:0000256" key="1">
    <source>
        <dbReference type="SAM" id="Phobius"/>
    </source>
</evidence>
<gene>
    <name evidence="2" type="ORF">SAMN05444586_10354</name>
</gene>
<reference evidence="3" key="1">
    <citation type="submission" date="2016-10" db="EMBL/GenBank/DDBJ databases">
        <authorList>
            <person name="Varghese N."/>
            <person name="Submissions S."/>
        </authorList>
    </citation>
    <scope>NUCLEOTIDE SEQUENCE [LARGE SCALE GENOMIC DNA]</scope>
    <source>
        <strain evidence="3">ANC 5076</strain>
    </source>
</reference>
<keyword evidence="1" id="KW-0472">Membrane</keyword>
<keyword evidence="3" id="KW-1185">Reference proteome</keyword>
<keyword evidence="1" id="KW-0812">Transmembrane</keyword>
<dbReference type="EMBL" id="FOZU01000035">
    <property type="protein sequence ID" value="SFT18272.1"/>
    <property type="molecule type" value="Genomic_DNA"/>
</dbReference>
<protein>
    <submittedName>
        <fullName evidence="2">Uncharacterized protein</fullName>
    </submittedName>
</protein>
<sequence length="53" mass="6127">MIWFVLFVFLVYLATVKLLHINDNDNQELAVVSNALQGVLSFSPLFHVWVFFA</sequence>
<organism evidence="2 3">
    <name type="scientific">Acinetobacter bohemicus</name>
    <dbReference type="NCBI Taxonomy" id="1435036"/>
    <lineage>
        <taxon>Bacteria</taxon>
        <taxon>Pseudomonadati</taxon>
        <taxon>Pseudomonadota</taxon>
        <taxon>Gammaproteobacteria</taxon>
        <taxon>Moraxellales</taxon>
        <taxon>Moraxellaceae</taxon>
        <taxon>Acinetobacter</taxon>
    </lineage>
</organism>
<dbReference type="AlphaFoldDB" id="A0A1I6VX59"/>
<evidence type="ECO:0000313" key="2">
    <source>
        <dbReference type="EMBL" id="SFT18272.1"/>
    </source>
</evidence>
<evidence type="ECO:0000313" key="3">
    <source>
        <dbReference type="Proteomes" id="UP000182827"/>
    </source>
</evidence>
<dbReference type="Proteomes" id="UP000182827">
    <property type="component" value="Unassembled WGS sequence"/>
</dbReference>
<keyword evidence="1" id="KW-1133">Transmembrane helix</keyword>